<name>A0A6S7FQ77_PARCT</name>
<protein>
    <submittedName>
        <fullName evidence="1">Uncharacterized protein</fullName>
    </submittedName>
</protein>
<proteinExistence type="predicted"/>
<gene>
    <name evidence="1" type="ORF">PACLA_8A000943</name>
</gene>
<dbReference type="AlphaFoldDB" id="A0A6S7FQ77"/>
<accession>A0A6S7FQ77</accession>
<evidence type="ECO:0000313" key="1">
    <source>
        <dbReference type="EMBL" id="CAB3978189.1"/>
    </source>
</evidence>
<dbReference type="OrthoDB" id="10055784at2759"/>
<sequence>MHSLRTIPAWIKANGKRIKVNAVFDDASNETFLNEEVARFLGLSGKWQDVQVHMLNDAVETFKSIPLKVEIESTDRQFLR</sequence>
<reference evidence="1" key="1">
    <citation type="submission" date="2020-04" db="EMBL/GenBank/DDBJ databases">
        <authorList>
            <person name="Alioto T."/>
            <person name="Alioto T."/>
            <person name="Gomez Garrido J."/>
        </authorList>
    </citation>
    <scope>NUCLEOTIDE SEQUENCE</scope>
    <source>
        <strain evidence="1">A484AB</strain>
    </source>
</reference>
<dbReference type="EMBL" id="CACRXK020000095">
    <property type="protein sequence ID" value="CAB3978189.1"/>
    <property type="molecule type" value="Genomic_DNA"/>
</dbReference>
<comment type="caution">
    <text evidence="1">The sequence shown here is derived from an EMBL/GenBank/DDBJ whole genome shotgun (WGS) entry which is preliminary data.</text>
</comment>
<organism evidence="1 2">
    <name type="scientific">Paramuricea clavata</name>
    <name type="common">Red gorgonian</name>
    <name type="synonym">Violescent sea-whip</name>
    <dbReference type="NCBI Taxonomy" id="317549"/>
    <lineage>
        <taxon>Eukaryota</taxon>
        <taxon>Metazoa</taxon>
        <taxon>Cnidaria</taxon>
        <taxon>Anthozoa</taxon>
        <taxon>Octocorallia</taxon>
        <taxon>Malacalcyonacea</taxon>
        <taxon>Plexauridae</taxon>
        <taxon>Paramuricea</taxon>
    </lineage>
</organism>
<evidence type="ECO:0000313" key="2">
    <source>
        <dbReference type="Proteomes" id="UP001152795"/>
    </source>
</evidence>
<dbReference type="Proteomes" id="UP001152795">
    <property type="component" value="Unassembled WGS sequence"/>
</dbReference>
<keyword evidence="2" id="KW-1185">Reference proteome</keyword>